<dbReference type="InterPro" id="IPR043737">
    <property type="entry name" value="DUF5682"/>
</dbReference>
<dbReference type="PANTHER" id="PTHR30634:SF14">
    <property type="match status" value="1"/>
</dbReference>
<sequence length="773" mass="84393">MSTAHIFGIRHHGPGSARSLRRALEELQPDLVLVEGPPDADALLPLLAHEEMQLPAALLIYAADEPGRAVYYPFADFSPETVAIRHALSRALPVWFMDLPVSHSLAWEARIQADLQVVGREAGEAPREVSGNTPQQDATDLPLPDSTRLLIRRDPLSALAEAAGFTDGERWWEFLVESRGGNDSSVFEAITEAMKALREEVEAPGPEGAAFSWETHLEECREAHMRQTLRAAQKEGFSRIAVVCGAWHAPALQGGQASTDARLLKTLPKIKVRATWVPWTHGRLARESGYGAGVDSPGWYQHLFGTEGDVLAPWMTRTARLLREEGLDASSASVIEAVRLAGTLATLRGQALPGLQDVTEAARAVFCWDSDLPMRLIHERLVVGETLGRVPQDTPAVPLAQHLAAEQKRLRLKPEALARDLDLDLRKDTDLERSALLHRLHLLGVAWGEERRVSGARGTFREAWRLQWHPEFALRLIEASLWGQTVGEAAEACAAERARHEEKLPKLTALLDQVILAALPGAARLVLRQLSGEAANASDVTHLMQALPPLARVMRYGDVRGTDSAQAGEVFRTLLVRACIGLPPACASLDDDAAGEMRTHLGEVHAAVTLLQHEEHTASWTDALHSLATLSGGHGLIHGRATRLLLDLGELNPADVEVRLKQALAGVNPPSRVAAWLEGFLEGSGLVLVHDARLLGLIDDWLVGLSGDAFQEVLPLLRRTFTRFPAPERRTLGERIRSGEVRALHTRAEELDAERAALVLPVVAQLLGLEVMA</sequence>
<dbReference type="AlphaFoldDB" id="L0A2Q5"/>
<keyword evidence="3" id="KW-1185">Reference proteome</keyword>
<evidence type="ECO:0000313" key="3">
    <source>
        <dbReference type="Proteomes" id="UP000010467"/>
    </source>
</evidence>
<protein>
    <submittedName>
        <fullName evidence="2">Uncharacterized protein</fullName>
    </submittedName>
</protein>
<dbReference type="EMBL" id="CP003382">
    <property type="protein sequence ID" value="AFZ67724.1"/>
    <property type="molecule type" value="Genomic_DNA"/>
</dbReference>
<accession>L0A2Q5</accession>
<name>L0A2Q5_DEIPD</name>
<dbReference type="Proteomes" id="UP000010467">
    <property type="component" value="Chromosome"/>
</dbReference>
<proteinExistence type="predicted"/>
<evidence type="ECO:0000256" key="1">
    <source>
        <dbReference type="SAM" id="MobiDB-lite"/>
    </source>
</evidence>
<dbReference type="STRING" id="937777.Deipe_2240"/>
<feature type="region of interest" description="Disordered" evidence="1">
    <location>
        <begin position="122"/>
        <end position="143"/>
    </location>
</feature>
<reference evidence="3" key="1">
    <citation type="submission" date="2012-03" db="EMBL/GenBank/DDBJ databases">
        <title>Complete sequence of chromosome of Deinococcus peraridilitoris DSM 19664.</title>
        <authorList>
            <person name="Lucas S."/>
            <person name="Copeland A."/>
            <person name="Lapidus A."/>
            <person name="Glavina del Rio T."/>
            <person name="Dalin E."/>
            <person name="Tice H."/>
            <person name="Bruce D."/>
            <person name="Goodwin L."/>
            <person name="Pitluck S."/>
            <person name="Peters L."/>
            <person name="Mikhailova N."/>
            <person name="Lu M."/>
            <person name="Kyrpides N."/>
            <person name="Mavromatis K."/>
            <person name="Ivanova N."/>
            <person name="Brettin T."/>
            <person name="Detter J.C."/>
            <person name="Han C."/>
            <person name="Larimer F."/>
            <person name="Land M."/>
            <person name="Hauser L."/>
            <person name="Markowitz V."/>
            <person name="Cheng J.-F."/>
            <person name="Hugenholtz P."/>
            <person name="Woyke T."/>
            <person name="Wu D."/>
            <person name="Pukall R."/>
            <person name="Steenblock K."/>
            <person name="Brambilla E."/>
            <person name="Klenk H.-P."/>
            <person name="Eisen J.A."/>
        </authorList>
    </citation>
    <scope>NUCLEOTIDE SEQUENCE [LARGE SCALE GENOMIC DNA]</scope>
    <source>
        <strain evidence="3">DSM 19664 / LMG 22246 / CIP 109416 / KR-200</strain>
    </source>
</reference>
<dbReference type="HOGENOM" id="CLU_009152_1_0_0"/>
<dbReference type="eggNOG" id="COG1916">
    <property type="taxonomic scope" value="Bacteria"/>
</dbReference>
<dbReference type="Pfam" id="PF18934">
    <property type="entry name" value="DUF5682"/>
    <property type="match status" value="1"/>
</dbReference>
<dbReference type="InterPro" id="IPR050458">
    <property type="entry name" value="LolB"/>
</dbReference>
<dbReference type="PANTHER" id="PTHR30634">
    <property type="entry name" value="OUTER MEMBRANE LOLAB LIPOPROTEIN INSERTION APPARATUS"/>
    <property type="match status" value="1"/>
</dbReference>
<organism evidence="2 3">
    <name type="scientific">Deinococcus peraridilitoris (strain DSM 19664 / LMG 22246 / CIP 109416 / KR-200)</name>
    <dbReference type="NCBI Taxonomy" id="937777"/>
    <lineage>
        <taxon>Bacteria</taxon>
        <taxon>Thermotogati</taxon>
        <taxon>Deinococcota</taxon>
        <taxon>Deinococci</taxon>
        <taxon>Deinococcales</taxon>
        <taxon>Deinococcaceae</taxon>
        <taxon>Deinococcus</taxon>
    </lineage>
</organism>
<evidence type="ECO:0000313" key="2">
    <source>
        <dbReference type="EMBL" id="AFZ67724.1"/>
    </source>
</evidence>
<dbReference type="RefSeq" id="WP_015236027.1">
    <property type="nucleotide sequence ID" value="NC_019793.1"/>
</dbReference>
<dbReference type="PATRIC" id="fig|937777.3.peg.2244"/>
<gene>
    <name evidence="2" type="ordered locus">Deipe_2240</name>
</gene>
<dbReference type="OrthoDB" id="9768066at2"/>
<dbReference type="KEGG" id="dpd:Deipe_2240"/>